<comment type="caution">
    <text evidence="3">The sequence shown here is derived from an EMBL/GenBank/DDBJ whole genome shotgun (WGS) entry which is preliminary data.</text>
</comment>
<evidence type="ECO:0000259" key="2">
    <source>
        <dbReference type="Pfam" id="PF00892"/>
    </source>
</evidence>
<keyword evidence="1" id="KW-1133">Transmembrane helix</keyword>
<dbReference type="OrthoDB" id="9149917at2"/>
<keyword evidence="4" id="KW-1185">Reference proteome</keyword>
<dbReference type="SUPFAM" id="SSF103481">
    <property type="entry name" value="Multidrug resistance efflux transporter EmrE"/>
    <property type="match status" value="2"/>
</dbReference>
<proteinExistence type="predicted"/>
<dbReference type="Proteomes" id="UP000231501">
    <property type="component" value="Unassembled WGS sequence"/>
</dbReference>
<dbReference type="RefSeq" id="WP_099864328.1">
    <property type="nucleotide sequence ID" value="NZ_PEOG01000114.1"/>
</dbReference>
<feature type="transmembrane region" description="Helical" evidence="1">
    <location>
        <begin position="149"/>
        <end position="171"/>
    </location>
</feature>
<feature type="domain" description="EamA" evidence="2">
    <location>
        <begin position="5"/>
        <end position="141"/>
    </location>
</feature>
<accession>A0A2G9C2I0</accession>
<dbReference type="AlphaFoldDB" id="A0A2G9C2I0"/>
<feature type="domain" description="EamA" evidence="2">
    <location>
        <begin position="153"/>
        <end position="281"/>
    </location>
</feature>
<feature type="transmembrane region" description="Helical" evidence="1">
    <location>
        <begin position="183"/>
        <end position="206"/>
    </location>
</feature>
<sequence>MRHRSAVLLMLLVTLLWSSAGAVSRHLDSARGFEVTFWRSAFNALALTLLLPMLRGRDYWREALPRLRRSPAVLGSGLCWAVMYTAFMLALTMTGVANVLVTMALGPLLTALFARVFLRQRLAPRTWVAIWIASAGIAWMFASEMRAGAHAWLGMGVALAVPVAAASNWTLLQARAGDGATDLLPAVWLGAMLSALATLPLAWPFAASGHDLLLLAGLGVFQLAVPCLIVVRLTRVLPAAEVALLALMEVLLGVLWAWLIAGEAPSPAALLGGVMVLAALIGNELLGAWRRPAAPTSGEMSL</sequence>
<dbReference type="EMBL" id="PEOG01000114">
    <property type="protein sequence ID" value="PIM50626.1"/>
    <property type="molecule type" value="Genomic_DNA"/>
</dbReference>
<dbReference type="GO" id="GO:0016020">
    <property type="term" value="C:membrane"/>
    <property type="evidence" value="ECO:0007669"/>
    <property type="project" value="InterPro"/>
</dbReference>
<name>A0A2G9C2I0_9BURK</name>
<organism evidence="3 4">
    <name type="scientific">Roseateles chitinivorans</name>
    <dbReference type="NCBI Taxonomy" id="2917965"/>
    <lineage>
        <taxon>Bacteria</taxon>
        <taxon>Pseudomonadati</taxon>
        <taxon>Pseudomonadota</taxon>
        <taxon>Betaproteobacteria</taxon>
        <taxon>Burkholderiales</taxon>
        <taxon>Sphaerotilaceae</taxon>
        <taxon>Roseateles</taxon>
    </lineage>
</organism>
<dbReference type="Pfam" id="PF00892">
    <property type="entry name" value="EamA"/>
    <property type="match status" value="2"/>
</dbReference>
<reference evidence="3 4" key="1">
    <citation type="submission" date="2017-11" db="EMBL/GenBank/DDBJ databases">
        <title>Draft genome sequence of Mitsuaria sp. HWN-4.</title>
        <authorList>
            <person name="Gundlapally S.R."/>
        </authorList>
    </citation>
    <scope>NUCLEOTIDE SEQUENCE [LARGE SCALE GENOMIC DNA]</scope>
    <source>
        <strain evidence="3 4">HWN-4</strain>
    </source>
</reference>
<keyword evidence="1" id="KW-0472">Membrane</keyword>
<evidence type="ECO:0000313" key="3">
    <source>
        <dbReference type="EMBL" id="PIM50626.1"/>
    </source>
</evidence>
<feature type="transmembrane region" description="Helical" evidence="1">
    <location>
        <begin position="267"/>
        <end position="286"/>
    </location>
</feature>
<feature type="transmembrane region" description="Helical" evidence="1">
    <location>
        <begin position="212"/>
        <end position="231"/>
    </location>
</feature>
<feature type="transmembrane region" description="Helical" evidence="1">
    <location>
        <begin position="125"/>
        <end position="143"/>
    </location>
</feature>
<feature type="transmembrane region" description="Helical" evidence="1">
    <location>
        <begin position="243"/>
        <end position="261"/>
    </location>
</feature>
<feature type="transmembrane region" description="Helical" evidence="1">
    <location>
        <begin position="37"/>
        <end position="54"/>
    </location>
</feature>
<protein>
    <submittedName>
        <fullName evidence="3">Permease</fullName>
    </submittedName>
</protein>
<feature type="transmembrane region" description="Helical" evidence="1">
    <location>
        <begin position="74"/>
        <end position="93"/>
    </location>
</feature>
<dbReference type="InterPro" id="IPR000620">
    <property type="entry name" value="EamA_dom"/>
</dbReference>
<feature type="transmembrane region" description="Helical" evidence="1">
    <location>
        <begin position="99"/>
        <end position="118"/>
    </location>
</feature>
<dbReference type="PANTHER" id="PTHR22911">
    <property type="entry name" value="ACYL-MALONYL CONDENSING ENZYME-RELATED"/>
    <property type="match status" value="1"/>
</dbReference>
<dbReference type="InterPro" id="IPR037185">
    <property type="entry name" value="EmrE-like"/>
</dbReference>
<gene>
    <name evidence="3" type="ORF">CS062_24025</name>
</gene>
<evidence type="ECO:0000313" key="4">
    <source>
        <dbReference type="Proteomes" id="UP000231501"/>
    </source>
</evidence>
<evidence type="ECO:0000256" key="1">
    <source>
        <dbReference type="SAM" id="Phobius"/>
    </source>
</evidence>
<keyword evidence="1" id="KW-0812">Transmembrane</keyword>